<sequence length="164" mass="18519">MAHTLSPIPPDPERVAAANSMVSQMPLDEIFRRAVQDQKAIREICDSWLVANGSALPDRNAHRLFVLKVRDTAREEASRLADVIRPDIALHFAYQLNAPNLRENANFFSTKAGQSYLLATLGNDTIIAHFWSIAVKREIEPKFEQLLAEAEENAELLRRVNETQ</sequence>
<organism evidence="1 2">
    <name type="scientific">Pontixanthobacter aestiaquae</name>
    <dbReference type="NCBI Taxonomy" id="1509367"/>
    <lineage>
        <taxon>Bacteria</taxon>
        <taxon>Pseudomonadati</taxon>
        <taxon>Pseudomonadota</taxon>
        <taxon>Alphaproteobacteria</taxon>
        <taxon>Sphingomonadales</taxon>
        <taxon>Erythrobacteraceae</taxon>
        <taxon>Pontixanthobacter</taxon>
    </lineage>
</organism>
<comment type="caution">
    <text evidence="1">The sequence shown here is derived from an EMBL/GenBank/DDBJ whole genome shotgun (WGS) entry which is preliminary data.</text>
</comment>
<dbReference type="RefSeq" id="WP_160614139.1">
    <property type="nucleotide sequence ID" value="NZ_JAUFQM010000001.1"/>
</dbReference>
<reference evidence="1 2" key="1">
    <citation type="submission" date="2019-12" db="EMBL/GenBank/DDBJ databases">
        <title>Genomic-based taxomic classification of the family Erythrobacteraceae.</title>
        <authorList>
            <person name="Xu L."/>
        </authorList>
    </citation>
    <scope>NUCLEOTIDE SEQUENCE [LARGE SCALE GENOMIC DNA]</scope>
    <source>
        <strain evidence="1 2">KCTC 42006</strain>
    </source>
</reference>
<accession>A0A844Z939</accession>
<protein>
    <submittedName>
        <fullName evidence="1">Uncharacterized protein</fullName>
    </submittedName>
</protein>
<evidence type="ECO:0000313" key="1">
    <source>
        <dbReference type="EMBL" id="MXO83822.1"/>
    </source>
</evidence>
<gene>
    <name evidence="1" type="ORF">GRI35_10645</name>
</gene>
<dbReference type="Proteomes" id="UP000460290">
    <property type="component" value="Unassembled WGS sequence"/>
</dbReference>
<proteinExistence type="predicted"/>
<dbReference type="EMBL" id="WTYZ01000001">
    <property type="protein sequence ID" value="MXO83822.1"/>
    <property type="molecule type" value="Genomic_DNA"/>
</dbReference>
<keyword evidence="2" id="KW-1185">Reference proteome</keyword>
<evidence type="ECO:0000313" key="2">
    <source>
        <dbReference type="Proteomes" id="UP000460290"/>
    </source>
</evidence>
<name>A0A844Z939_9SPHN</name>
<dbReference type="AlphaFoldDB" id="A0A844Z939"/>